<dbReference type="EnsemblMetazoa" id="AALFPA23_022747.R33767">
    <property type="protein sequence ID" value="AALFPA23_022747.P33767"/>
    <property type="gene ID" value="AALFPA23_022747"/>
</dbReference>
<evidence type="ECO:0000259" key="2">
    <source>
        <dbReference type="Pfam" id="PF22936"/>
    </source>
</evidence>
<dbReference type="RefSeq" id="XP_062708407.1">
    <property type="nucleotide sequence ID" value="XM_062852423.1"/>
</dbReference>
<keyword evidence="4" id="KW-1185">Reference proteome</keyword>
<protein>
    <recommendedName>
        <fullName evidence="2">Retrovirus-related Pol polyprotein from transposon TNT 1-94-like beta-barrel domain-containing protein</fullName>
    </recommendedName>
</protein>
<feature type="compositionally biased region" description="Polar residues" evidence="1">
    <location>
        <begin position="215"/>
        <end position="233"/>
    </location>
</feature>
<dbReference type="Pfam" id="PF22936">
    <property type="entry name" value="Pol_BBD"/>
    <property type="match status" value="1"/>
</dbReference>
<evidence type="ECO:0000256" key="1">
    <source>
        <dbReference type="SAM" id="MobiDB-lite"/>
    </source>
</evidence>
<proteinExistence type="predicted"/>
<accession>A0ABM1ZY90</accession>
<reference evidence="3" key="2">
    <citation type="submission" date="2025-05" db="UniProtKB">
        <authorList>
            <consortium name="EnsemblMetazoa"/>
        </authorList>
    </citation>
    <scope>IDENTIFICATION</scope>
    <source>
        <strain evidence="3">Foshan</strain>
    </source>
</reference>
<dbReference type="Proteomes" id="UP000069940">
    <property type="component" value="Unassembled WGS sequence"/>
</dbReference>
<dbReference type="GeneID" id="134288243"/>
<organism evidence="3 4">
    <name type="scientific">Aedes albopictus</name>
    <name type="common">Asian tiger mosquito</name>
    <name type="synonym">Stegomyia albopicta</name>
    <dbReference type="NCBI Taxonomy" id="7160"/>
    <lineage>
        <taxon>Eukaryota</taxon>
        <taxon>Metazoa</taxon>
        <taxon>Ecdysozoa</taxon>
        <taxon>Arthropoda</taxon>
        <taxon>Hexapoda</taxon>
        <taxon>Insecta</taxon>
        <taxon>Pterygota</taxon>
        <taxon>Neoptera</taxon>
        <taxon>Endopterygota</taxon>
        <taxon>Diptera</taxon>
        <taxon>Nematocera</taxon>
        <taxon>Culicoidea</taxon>
        <taxon>Culicidae</taxon>
        <taxon>Culicinae</taxon>
        <taxon>Aedini</taxon>
        <taxon>Aedes</taxon>
        <taxon>Stegomyia</taxon>
    </lineage>
</organism>
<name>A0ABM1ZY90_AEDAL</name>
<sequence length="239" mass="25895">MLTCNQLAQVGFKVDDTWMCSLLLKGLPKRYDPMILGLESSGVALTADMVKAKTMQDVKVTSGSKSSENDAWTLCVGVPSEKKKEKCGTQKEHAAYFAAQAVQSTERNDSDWFFDSGATTHLCRNKKMLENPLDMSARIKVANNAEVAVVAKGSVKLEADCGETTWDLTMSDVLCVPDLAINFLSVSKRVAYTVNVMARFQRQAMDGAHSPPLPSTASKSAIHSNHAAATQQPALFDGD</sequence>
<reference evidence="4" key="1">
    <citation type="journal article" date="2015" name="Proc. Natl. Acad. Sci. U.S.A.">
        <title>Genome sequence of the Asian Tiger mosquito, Aedes albopictus, reveals insights into its biology, genetics, and evolution.</title>
        <authorList>
            <person name="Chen X.G."/>
            <person name="Jiang X."/>
            <person name="Gu J."/>
            <person name="Xu M."/>
            <person name="Wu Y."/>
            <person name="Deng Y."/>
            <person name="Zhang C."/>
            <person name="Bonizzoni M."/>
            <person name="Dermauw W."/>
            <person name="Vontas J."/>
            <person name="Armbruster P."/>
            <person name="Huang X."/>
            <person name="Yang Y."/>
            <person name="Zhang H."/>
            <person name="He W."/>
            <person name="Peng H."/>
            <person name="Liu Y."/>
            <person name="Wu K."/>
            <person name="Chen J."/>
            <person name="Lirakis M."/>
            <person name="Topalis P."/>
            <person name="Van Leeuwen T."/>
            <person name="Hall A.B."/>
            <person name="Jiang X."/>
            <person name="Thorpe C."/>
            <person name="Mueller R.L."/>
            <person name="Sun C."/>
            <person name="Waterhouse R.M."/>
            <person name="Yan G."/>
            <person name="Tu Z.J."/>
            <person name="Fang X."/>
            <person name="James A.A."/>
        </authorList>
    </citation>
    <scope>NUCLEOTIDE SEQUENCE [LARGE SCALE GENOMIC DNA]</scope>
    <source>
        <strain evidence="4">Foshan</strain>
    </source>
</reference>
<feature type="domain" description="Retrovirus-related Pol polyprotein from transposon TNT 1-94-like beta-barrel" evidence="2">
    <location>
        <begin position="112"/>
        <end position="188"/>
    </location>
</feature>
<evidence type="ECO:0000313" key="3">
    <source>
        <dbReference type="EnsemblMetazoa" id="AALFPA23_022747.P33767"/>
    </source>
</evidence>
<feature type="region of interest" description="Disordered" evidence="1">
    <location>
        <begin position="206"/>
        <end position="239"/>
    </location>
</feature>
<dbReference type="InterPro" id="IPR054722">
    <property type="entry name" value="PolX-like_BBD"/>
</dbReference>
<evidence type="ECO:0000313" key="4">
    <source>
        <dbReference type="Proteomes" id="UP000069940"/>
    </source>
</evidence>